<dbReference type="Proteomes" id="UP000256877">
    <property type="component" value="Unassembled WGS sequence"/>
</dbReference>
<dbReference type="Gene3D" id="3.40.50.150">
    <property type="entry name" value="Vaccinia Virus protein VP39"/>
    <property type="match status" value="1"/>
</dbReference>
<comment type="caution">
    <text evidence="5">The sequence shown here is derived from an EMBL/GenBank/DDBJ whole genome shotgun (WGS) entry which is preliminary data.</text>
</comment>
<accession>A0A371R712</accession>
<dbReference type="InterPro" id="IPR041698">
    <property type="entry name" value="Methyltransf_25"/>
</dbReference>
<name>A0A371R712_9CREN</name>
<keyword evidence="2 5" id="KW-0808">Transferase</keyword>
<dbReference type="AlphaFoldDB" id="A0A371R712"/>
<dbReference type="GO" id="GO:0032259">
    <property type="term" value="P:methylation"/>
    <property type="evidence" value="ECO:0007669"/>
    <property type="project" value="UniProtKB-KW"/>
</dbReference>
<dbReference type="Proteomes" id="UP000257123">
    <property type="component" value="Unassembled WGS sequence"/>
</dbReference>
<sequence length="259" mass="29273">MSWIKEFFDDVYLDFVMHYKGEEISRAEALFIQQALQIEPGKRVLDVACGHGRHMQFLPKDTAVGVDINLKYLTLAKKYGDVVQADIRSLPFRKGAFHGAYIMHSTFGMFGDEADMEILTWLSGVIKNGGRLLIDVTNKDKVENIYAALGDVWNFWISAGPYRVLSTAYYNPLTSKIRETRLIYKSGKFVGERTLELRIYGLGELKIMLTSLGFAVEKVFGDFNGESYTKNSDRLIVVAVKSGGLPRGLKQAVEWLSNY</sequence>
<evidence type="ECO:0000259" key="3">
    <source>
        <dbReference type="Pfam" id="PF13649"/>
    </source>
</evidence>
<evidence type="ECO:0000256" key="1">
    <source>
        <dbReference type="ARBA" id="ARBA00022603"/>
    </source>
</evidence>
<keyword evidence="1 5" id="KW-0489">Methyltransferase</keyword>
<dbReference type="EMBL" id="NMUE01000011">
    <property type="protein sequence ID" value="RFA96695.1"/>
    <property type="molecule type" value="Genomic_DNA"/>
</dbReference>
<evidence type="ECO:0000313" key="7">
    <source>
        <dbReference type="Proteomes" id="UP000257123"/>
    </source>
</evidence>
<dbReference type="EMBL" id="NMUF01000001">
    <property type="protein sequence ID" value="RFB00325.1"/>
    <property type="molecule type" value="Genomic_DNA"/>
</dbReference>
<dbReference type="PANTHER" id="PTHR43861">
    <property type="entry name" value="TRANS-ACONITATE 2-METHYLTRANSFERASE-RELATED"/>
    <property type="match status" value="1"/>
</dbReference>
<proteinExistence type="predicted"/>
<evidence type="ECO:0000313" key="5">
    <source>
        <dbReference type="EMBL" id="RFB00325.1"/>
    </source>
</evidence>
<dbReference type="PANTHER" id="PTHR43861:SF1">
    <property type="entry name" value="TRANS-ACONITATE 2-METHYLTRANSFERASE"/>
    <property type="match status" value="1"/>
</dbReference>
<gene>
    <name evidence="4" type="ORF">CGL51_04950</name>
    <name evidence="5" type="ORF">CGL52_00190</name>
</gene>
<dbReference type="OrthoDB" id="1018at2157"/>
<dbReference type="InterPro" id="IPR029063">
    <property type="entry name" value="SAM-dependent_MTases_sf"/>
</dbReference>
<dbReference type="CDD" id="cd02440">
    <property type="entry name" value="AdoMet_MTases"/>
    <property type="match status" value="1"/>
</dbReference>
<dbReference type="Gene3D" id="2.20.25.110">
    <property type="entry name" value="S-adenosyl-L-methionine-dependent methyltransferases"/>
    <property type="match status" value="1"/>
</dbReference>
<protein>
    <submittedName>
        <fullName evidence="5">Methyltransferase</fullName>
    </submittedName>
</protein>
<reference evidence="6 7" key="1">
    <citation type="submission" date="2017-07" db="EMBL/GenBank/DDBJ databases">
        <title>Draft genome sequence of aerobic hyperthermophilic archaea, Pyrobaculum aerophilum YKB31 and YKB32.</title>
        <authorList>
            <person name="Mochizuki T."/>
            <person name="Berliner A.J."/>
            <person name="Yoshida-Takashima Y."/>
            <person name="Takaki Y."/>
            <person name="Nunoura T."/>
            <person name="Takai K."/>
        </authorList>
    </citation>
    <scope>NUCLEOTIDE SEQUENCE [LARGE SCALE GENOMIC DNA]</scope>
    <source>
        <strain evidence="4 7">YKB31</strain>
        <strain evidence="5 6">YKB32</strain>
    </source>
</reference>
<dbReference type="GO" id="GO:0008168">
    <property type="term" value="F:methyltransferase activity"/>
    <property type="evidence" value="ECO:0007669"/>
    <property type="project" value="UniProtKB-KW"/>
</dbReference>
<dbReference type="SUPFAM" id="SSF53335">
    <property type="entry name" value="S-adenosyl-L-methionine-dependent methyltransferases"/>
    <property type="match status" value="1"/>
</dbReference>
<evidence type="ECO:0000256" key="2">
    <source>
        <dbReference type="ARBA" id="ARBA00022679"/>
    </source>
</evidence>
<dbReference type="Pfam" id="PF13649">
    <property type="entry name" value="Methyltransf_25"/>
    <property type="match status" value="1"/>
</dbReference>
<dbReference type="RefSeq" id="WP_116420895.1">
    <property type="nucleotide sequence ID" value="NZ_NMUE01000011.1"/>
</dbReference>
<evidence type="ECO:0000313" key="4">
    <source>
        <dbReference type="EMBL" id="RFA96695.1"/>
    </source>
</evidence>
<organism evidence="5 6">
    <name type="scientific">Pyrobaculum aerophilum</name>
    <dbReference type="NCBI Taxonomy" id="13773"/>
    <lineage>
        <taxon>Archaea</taxon>
        <taxon>Thermoproteota</taxon>
        <taxon>Thermoprotei</taxon>
        <taxon>Thermoproteales</taxon>
        <taxon>Thermoproteaceae</taxon>
        <taxon>Pyrobaculum</taxon>
    </lineage>
</organism>
<evidence type="ECO:0000313" key="6">
    <source>
        <dbReference type="Proteomes" id="UP000256877"/>
    </source>
</evidence>
<feature type="domain" description="Methyltransferase" evidence="3">
    <location>
        <begin position="44"/>
        <end position="130"/>
    </location>
</feature>